<dbReference type="GO" id="GO:0006888">
    <property type="term" value="P:endoplasmic reticulum to Golgi vesicle-mediated transport"/>
    <property type="evidence" value="ECO:0007669"/>
    <property type="project" value="TreeGrafter"/>
</dbReference>
<dbReference type="PANTHER" id="PTHR12817:SF0">
    <property type="entry name" value="GEO08327P1"/>
    <property type="match status" value="1"/>
</dbReference>
<comment type="similarity">
    <text evidence="1">Belongs to the TRAPP small subunits family. BET3 subfamily.</text>
</comment>
<dbReference type="Gene3D" id="3.30.1380.20">
    <property type="entry name" value="Trafficking protein particle complex subunit 3"/>
    <property type="match status" value="1"/>
</dbReference>
<gene>
    <name evidence="2" type="ORF">HaLaN_01225</name>
</gene>
<evidence type="ECO:0000313" key="2">
    <source>
        <dbReference type="EMBL" id="GFH06572.1"/>
    </source>
</evidence>
<dbReference type="AlphaFoldDB" id="A0A699YU72"/>
<dbReference type="GO" id="GO:0030008">
    <property type="term" value="C:TRAPP complex"/>
    <property type="evidence" value="ECO:0007669"/>
    <property type="project" value="TreeGrafter"/>
</dbReference>
<dbReference type="InterPro" id="IPR024096">
    <property type="entry name" value="NO_sig/Golgi_transp_ligand-bd"/>
</dbReference>
<sequence length="95" mass="10618">MKFICKDFWVAVFKKQIDNLRTNHRGVYVLQDNNCRWLTKLVPFADDEGTQRLAASYLHLPSGIIRGAVSHLGLSCSVEAEVKALPAATFTIKLA</sequence>
<evidence type="ECO:0000256" key="1">
    <source>
        <dbReference type="ARBA" id="ARBA00006218"/>
    </source>
</evidence>
<dbReference type="Pfam" id="PF04051">
    <property type="entry name" value="TRAPP"/>
    <property type="match status" value="1"/>
</dbReference>
<dbReference type="GO" id="GO:0005801">
    <property type="term" value="C:cis-Golgi network"/>
    <property type="evidence" value="ECO:0007669"/>
    <property type="project" value="TreeGrafter"/>
</dbReference>
<dbReference type="SUPFAM" id="SSF111126">
    <property type="entry name" value="Ligand-binding domain in the NO signalling and Golgi transport"/>
    <property type="match status" value="1"/>
</dbReference>
<protein>
    <submittedName>
        <fullName evidence="2">Trafficking protein particle complex subunit 6B</fullName>
    </submittedName>
</protein>
<comment type="caution">
    <text evidence="2">The sequence shown here is derived from an EMBL/GenBank/DDBJ whole genome shotgun (WGS) entry which is preliminary data.</text>
</comment>
<accession>A0A699YU72</accession>
<dbReference type="InterPro" id="IPR037992">
    <property type="entry name" value="TRAPPC6/Trs33"/>
</dbReference>
<dbReference type="GO" id="GO:0005802">
    <property type="term" value="C:trans-Golgi network"/>
    <property type="evidence" value="ECO:0007669"/>
    <property type="project" value="TreeGrafter"/>
</dbReference>
<reference evidence="2 3" key="1">
    <citation type="submission" date="2020-02" db="EMBL/GenBank/DDBJ databases">
        <title>Draft genome sequence of Haematococcus lacustris strain NIES-144.</title>
        <authorList>
            <person name="Morimoto D."/>
            <person name="Nakagawa S."/>
            <person name="Yoshida T."/>
            <person name="Sawayama S."/>
        </authorList>
    </citation>
    <scope>NUCLEOTIDE SEQUENCE [LARGE SCALE GENOMIC DNA]</scope>
    <source>
        <strain evidence="2 3">NIES-144</strain>
    </source>
</reference>
<dbReference type="EMBL" id="BLLF01000045">
    <property type="protein sequence ID" value="GFH06572.1"/>
    <property type="molecule type" value="Genomic_DNA"/>
</dbReference>
<dbReference type="InterPro" id="IPR007194">
    <property type="entry name" value="TRAPP_component"/>
</dbReference>
<dbReference type="Proteomes" id="UP000485058">
    <property type="component" value="Unassembled WGS sequence"/>
</dbReference>
<organism evidence="2 3">
    <name type="scientific">Haematococcus lacustris</name>
    <name type="common">Green alga</name>
    <name type="synonym">Haematococcus pluvialis</name>
    <dbReference type="NCBI Taxonomy" id="44745"/>
    <lineage>
        <taxon>Eukaryota</taxon>
        <taxon>Viridiplantae</taxon>
        <taxon>Chlorophyta</taxon>
        <taxon>core chlorophytes</taxon>
        <taxon>Chlorophyceae</taxon>
        <taxon>CS clade</taxon>
        <taxon>Chlamydomonadales</taxon>
        <taxon>Haematococcaceae</taxon>
        <taxon>Haematococcus</taxon>
    </lineage>
</organism>
<dbReference type="PANTHER" id="PTHR12817">
    <property type="entry name" value="TRAFFICKING PROTEIN PARTICLE COMPLEX SUBUNIT 6B"/>
    <property type="match status" value="1"/>
</dbReference>
<evidence type="ECO:0000313" key="3">
    <source>
        <dbReference type="Proteomes" id="UP000485058"/>
    </source>
</evidence>
<name>A0A699YU72_HAELA</name>
<keyword evidence="3" id="KW-1185">Reference proteome</keyword>
<dbReference type="CDD" id="cd14944">
    <property type="entry name" value="TRAPPC6A_Trs33"/>
    <property type="match status" value="1"/>
</dbReference>
<proteinExistence type="inferred from homology"/>